<keyword evidence="7 8" id="KW-0472">Membrane</keyword>
<dbReference type="GO" id="GO:0006465">
    <property type="term" value="P:signal peptide processing"/>
    <property type="evidence" value="ECO:0007669"/>
    <property type="project" value="TreeGrafter"/>
</dbReference>
<accession>A0A8S1JQS1</accession>
<comment type="caution">
    <text evidence="9">The sequence shown here is derived from an EMBL/GenBank/DDBJ whole genome shotgun (WGS) entry which is preliminary data.</text>
</comment>
<feature type="transmembrane region" description="Helical" evidence="8">
    <location>
        <begin position="199"/>
        <end position="216"/>
    </location>
</feature>
<feature type="transmembrane region" description="Helical" evidence="8">
    <location>
        <begin position="222"/>
        <end position="240"/>
    </location>
</feature>
<name>A0A8S1JQS1_PARPR</name>
<dbReference type="OMA" id="MHPLVYD"/>
<evidence type="ECO:0000256" key="5">
    <source>
        <dbReference type="ARBA" id="ARBA00022824"/>
    </source>
</evidence>
<evidence type="ECO:0000256" key="3">
    <source>
        <dbReference type="ARBA" id="ARBA00022692"/>
    </source>
</evidence>
<evidence type="ECO:0000313" key="9">
    <source>
        <dbReference type="EMBL" id="CAD8044295.1"/>
    </source>
</evidence>
<evidence type="ECO:0000256" key="1">
    <source>
        <dbReference type="ARBA" id="ARBA00004477"/>
    </source>
</evidence>
<dbReference type="InterPro" id="IPR007369">
    <property type="entry name" value="Peptidase_A22B_SPP"/>
</dbReference>
<dbReference type="EMBL" id="CAJJDM010000003">
    <property type="protein sequence ID" value="CAD8044295.1"/>
    <property type="molecule type" value="Genomic_DNA"/>
</dbReference>
<proteinExistence type="inferred from homology"/>
<feature type="transmembrane region" description="Helical" evidence="8">
    <location>
        <begin position="388"/>
        <end position="410"/>
    </location>
</feature>
<dbReference type="SMART" id="SM00730">
    <property type="entry name" value="PSN"/>
    <property type="match status" value="1"/>
</dbReference>
<organism evidence="9 10">
    <name type="scientific">Paramecium primaurelia</name>
    <dbReference type="NCBI Taxonomy" id="5886"/>
    <lineage>
        <taxon>Eukaryota</taxon>
        <taxon>Sar</taxon>
        <taxon>Alveolata</taxon>
        <taxon>Ciliophora</taxon>
        <taxon>Intramacronucleata</taxon>
        <taxon>Oligohymenophorea</taxon>
        <taxon>Peniculida</taxon>
        <taxon>Parameciidae</taxon>
        <taxon>Paramecium</taxon>
    </lineage>
</organism>
<reference evidence="9" key="1">
    <citation type="submission" date="2021-01" db="EMBL/GenBank/DDBJ databases">
        <authorList>
            <consortium name="Genoscope - CEA"/>
            <person name="William W."/>
        </authorList>
    </citation>
    <scope>NUCLEOTIDE SEQUENCE</scope>
</reference>
<dbReference type="PANTHER" id="PTHR12174:SF23">
    <property type="entry name" value="MINOR HISTOCOMPATIBILITY ANTIGEN H13"/>
    <property type="match status" value="1"/>
</dbReference>
<evidence type="ECO:0000256" key="6">
    <source>
        <dbReference type="ARBA" id="ARBA00022989"/>
    </source>
</evidence>
<feature type="transmembrane region" description="Helical" evidence="8">
    <location>
        <begin position="353"/>
        <end position="376"/>
    </location>
</feature>
<dbReference type="GO" id="GO:0098553">
    <property type="term" value="C:lumenal side of endoplasmic reticulum membrane"/>
    <property type="evidence" value="ECO:0007669"/>
    <property type="project" value="TreeGrafter"/>
</dbReference>
<keyword evidence="10" id="KW-1185">Reference proteome</keyword>
<dbReference type="PANTHER" id="PTHR12174">
    <property type="entry name" value="SIGNAL PEPTIDE PEPTIDASE"/>
    <property type="match status" value="1"/>
</dbReference>
<dbReference type="GO" id="GO:0033619">
    <property type="term" value="P:membrane protein proteolysis"/>
    <property type="evidence" value="ECO:0007669"/>
    <property type="project" value="TreeGrafter"/>
</dbReference>
<dbReference type="AlphaFoldDB" id="A0A8S1JQS1"/>
<keyword evidence="5" id="KW-0256">Endoplasmic reticulum</keyword>
<evidence type="ECO:0008006" key="11">
    <source>
        <dbReference type="Google" id="ProtNLM"/>
    </source>
</evidence>
<gene>
    <name evidence="9" type="ORF">PPRIM_AZ9-3.1.T0060377</name>
</gene>
<feature type="transmembrane region" description="Helical" evidence="8">
    <location>
        <begin position="156"/>
        <end position="178"/>
    </location>
</feature>
<dbReference type="GO" id="GO:0042500">
    <property type="term" value="F:aspartic endopeptidase activity, intramembrane cleaving"/>
    <property type="evidence" value="ECO:0007669"/>
    <property type="project" value="InterPro"/>
</dbReference>
<dbReference type="Pfam" id="PF04258">
    <property type="entry name" value="Peptidase_A22B"/>
    <property type="match status" value="1"/>
</dbReference>
<dbReference type="Proteomes" id="UP000688137">
    <property type="component" value="Unassembled WGS sequence"/>
</dbReference>
<feature type="transmembrane region" description="Helical" evidence="8">
    <location>
        <begin position="416"/>
        <end position="434"/>
    </location>
</feature>
<evidence type="ECO:0000256" key="4">
    <source>
        <dbReference type="ARBA" id="ARBA00022801"/>
    </source>
</evidence>
<keyword evidence="4" id="KW-0378">Hydrolase</keyword>
<evidence type="ECO:0000256" key="8">
    <source>
        <dbReference type="SAM" id="Phobius"/>
    </source>
</evidence>
<feature type="transmembrane region" description="Helical" evidence="8">
    <location>
        <begin position="276"/>
        <end position="293"/>
    </location>
</feature>
<feature type="transmembrane region" description="Helical" evidence="8">
    <location>
        <begin position="252"/>
        <end position="270"/>
    </location>
</feature>
<evidence type="ECO:0000256" key="7">
    <source>
        <dbReference type="ARBA" id="ARBA00023136"/>
    </source>
</evidence>
<feature type="transmembrane region" description="Helical" evidence="8">
    <location>
        <begin position="300"/>
        <end position="323"/>
    </location>
</feature>
<dbReference type="InterPro" id="IPR006639">
    <property type="entry name" value="Preselin/SPP"/>
</dbReference>
<sequence length="464" mass="53964">MYFYILFIFIHSQGFELFIEKDKQYLIANENKTDIRFKQESLEQSQCHPAKLYLENSNEKHTKFIFNNNQQDQITVVMHPLVYDTEVLNILQNSNKKPYQLEPNSQEQLIITYECKANKEQVSWSLIILDFTVFVNQNHSQSYSIQFYKQCQQTELYLHPLIMLLILAVSLLIIGTNYGLQEIKMIESIKTEEFNAKTSVFFILSASVLLFCLYKFPSIGQLVLSIVIFFMAILSIQIIIEDQLQKMLGKNILLKISSYFISFLIVFSYFYTKHWIINNIVAFLITLLMFKIIEIDSFKTATLLLTLAFFYDIFWVFISPYFFGTSVMAQVATSIDLPMKFICPPLMKSYNSPLMRCSILGLGDILLPGIVVKYILKFENMINKGYCMYITSIIGYCIGLLVCMLSLVIYQQAQPALLYLVPMILIPVLIMSVIRKQFYSLWKGQIFKSQKSAGVYELQQSEQV</sequence>
<keyword evidence="6 8" id="KW-1133">Transmembrane helix</keyword>
<dbReference type="GO" id="GO:0098554">
    <property type="term" value="C:cytoplasmic side of endoplasmic reticulum membrane"/>
    <property type="evidence" value="ECO:0007669"/>
    <property type="project" value="TreeGrafter"/>
</dbReference>
<comment type="similarity">
    <text evidence="2">Belongs to the peptidase A22B family.</text>
</comment>
<keyword evidence="3 8" id="KW-0812">Transmembrane</keyword>
<protein>
    <recommendedName>
        <fullName evidence="11">Signal peptide peptidase</fullName>
    </recommendedName>
</protein>
<evidence type="ECO:0000256" key="2">
    <source>
        <dbReference type="ARBA" id="ARBA00006859"/>
    </source>
</evidence>
<comment type="subcellular location">
    <subcellularLocation>
        <location evidence="1">Endoplasmic reticulum membrane</location>
        <topology evidence="1">Multi-pass membrane protein</topology>
    </subcellularLocation>
</comment>
<evidence type="ECO:0000313" key="10">
    <source>
        <dbReference type="Proteomes" id="UP000688137"/>
    </source>
</evidence>